<feature type="transmembrane region" description="Helical" evidence="8">
    <location>
        <begin position="428"/>
        <end position="447"/>
    </location>
</feature>
<keyword evidence="4" id="KW-1003">Cell membrane</keyword>
<dbReference type="GO" id="GO:0022857">
    <property type="term" value="F:transmembrane transporter activity"/>
    <property type="evidence" value="ECO:0007669"/>
    <property type="project" value="InterPro"/>
</dbReference>
<evidence type="ECO:0000256" key="3">
    <source>
        <dbReference type="ARBA" id="ARBA00022448"/>
    </source>
</evidence>
<feature type="transmembrane region" description="Helical" evidence="8">
    <location>
        <begin position="149"/>
        <end position="172"/>
    </location>
</feature>
<feature type="transmembrane region" description="Helical" evidence="8">
    <location>
        <begin position="484"/>
        <end position="517"/>
    </location>
</feature>
<feature type="transmembrane region" description="Helical" evidence="8">
    <location>
        <begin position="256"/>
        <end position="273"/>
    </location>
</feature>
<feature type="transmembrane region" description="Helical" evidence="8">
    <location>
        <begin position="571"/>
        <end position="598"/>
    </location>
</feature>
<dbReference type="PANTHER" id="PTHR30472">
    <property type="entry name" value="FERRIC ENTEROBACTIN TRANSPORT SYSTEM PERMEASE PROTEIN"/>
    <property type="match status" value="1"/>
</dbReference>
<dbReference type="Proteomes" id="UP000186406">
    <property type="component" value="Unassembled WGS sequence"/>
</dbReference>
<keyword evidence="5 8" id="KW-0812">Transmembrane</keyword>
<evidence type="ECO:0000256" key="6">
    <source>
        <dbReference type="ARBA" id="ARBA00022989"/>
    </source>
</evidence>
<protein>
    <submittedName>
        <fullName evidence="9">Iron complex transport system permease protein</fullName>
    </submittedName>
</protein>
<keyword evidence="7 8" id="KW-0472">Membrane</keyword>
<sequence>MAERLPLPEMRPAAHRAFLLWGMAAAVAAALSAVQVAAHWTGLAGTGPDAAGLERIILFYSVLPRVAVALVCGAALGLSGMLLQRVLHNPLAEPSTLGIAAGAQLALAAAALYAPMLMEVAREGVALAGGIAAVALVLGLTWKTGLEPVSVALAGMLTALTATSAATALILANGEYMYSLFIWGGGSLTQQSWTPTLTLGLRLALAALASALLLRPLTVLGLDDAGARGLGVSTAAIRLATVAVAVWLASSVVSEVGVIGFVGLAAPALARLSGARTPKAMLIAAPLAGAVLLWLADGMVQLLSGGGERVPTGAATALLGGPLLLWLLPRLGLFRPSSLGAQPGAVPRAARPAAMIGAVAALTLLAAIVALVVGRGPDGWTLATGPLLADLAEWRLPRTIVAAAAGALLAASGTVLQRVTANPLAGPEILGVGSGAGVGIAAALLVLPAPGLAVQALAAAAGAILVLAALLAIARRADLGPERLLLAGIAVGALCSAIITAVIATGSPAAFALLGWIGGSTNAADWSEAAAAGLASAVLILSLLPALRWLDILPLGSVAGALGVPERMSRFILIVLAGLSAAFAALFVGPLSFAGLIAPHLARLAGLTRTLPMLAGAVAIGAGLMVASDWLARMAAYPYQLPLGLFASLLAGPYLVWLLGRGGRAT</sequence>
<name>A0A1M7ZRA5_9HYPH</name>
<feature type="transmembrane region" description="Helical" evidence="8">
    <location>
        <begin position="280"/>
        <end position="302"/>
    </location>
</feature>
<organism evidence="9 10">
    <name type="scientific">Pseudoxanthobacter soli DSM 19599</name>
    <dbReference type="NCBI Taxonomy" id="1123029"/>
    <lineage>
        <taxon>Bacteria</taxon>
        <taxon>Pseudomonadati</taxon>
        <taxon>Pseudomonadota</taxon>
        <taxon>Alphaproteobacteria</taxon>
        <taxon>Hyphomicrobiales</taxon>
        <taxon>Segnochrobactraceae</taxon>
        <taxon>Pseudoxanthobacter</taxon>
    </lineage>
</organism>
<proteinExistence type="inferred from homology"/>
<feature type="transmembrane region" description="Helical" evidence="8">
    <location>
        <begin position="57"/>
        <end position="83"/>
    </location>
</feature>
<feature type="transmembrane region" description="Helical" evidence="8">
    <location>
        <begin position="396"/>
        <end position="416"/>
    </location>
</feature>
<dbReference type="EMBL" id="FRXO01000011">
    <property type="protein sequence ID" value="SHO67186.1"/>
    <property type="molecule type" value="Genomic_DNA"/>
</dbReference>
<dbReference type="CDD" id="cd06550">
    <property type="entry name" value="TM_ABC_iron-siderophores_like"/>
    <property type="match status" value="2"/>
</dbReference>
<reference evidence="9 10" key="1">
    <citation type="submission" date="2016-12" db="EMBL/GenBank/DDBJ databases">
        <authorList>
            <person name="Song W.-J."/>
            <person name="Kurnit D.M."/>
        </authorList>
    </citation>
    <scope>NUCLEOTIDE SEQUENCE [LARGE SCALE GENOMIC DNA]</scope>
    <source>
        <strain evidence="9 10">DSM 19599</strain>
    </source>
</reference>
<dbReference type="GO" id="GO:0033214">
    <property type="term" value="P:siderophore-iron import into cell"/>
    <property type="evidence" value="ECO:0007669"/>
    <property type="project" value="TreeGrafter"/>
</dbReference>
<feature type="transmembrane region" description="Helical" evidence="8">
    <location>
        <begin position="192"/>
        <end position="214"/>
    </location>
</feature>
<dbReference type="AlphaFoldDB" id="A0A1M7ZRA5"/>
<feature type="transmembrane region" description="Helical" evidence="8">
    <location>
        <begin position="610"/>
        <end position="631"/>
    </location>
</feature>
<keyword evidence="10" id="KW-1185">Reference proteome</keyword>
<evidence type="ECO:0000256" key="7">
    <source>
        <dbReference type="ARBA" id="ARBA00023136"/>
    </source>
</evidence>
<dbReference type="OrthoDB" id="9811721at2"/>
<feature type="transmembrane region" description="Helical" evidence="8">
    <location>
        <begin position="354"/>
        <end position="376"/>
    </location>
</feature>
<dbReference type="InterPro" id="IPR000522">
    <property type="entry name" value="ABC_transptr_permease_BtuC"/>
</dbReference>
<dbReference type="Pfam" id="PF01032">
    <property type="entry name" value="FecCD"/>
    <property type="match status" value="2"/>
</dbReference>
<dbReference type="Gene3D" id="1.10.3470.10">
    <property type="entry name" value="ABC transporter involved in vitamin B12 uptake, BtuC"/>
    <property type="match status" value="2"/>
</dbReference>
<evidence type="ECO:0000256" key="1">
    <source>
        <dbReference type="ARBA" id="ARBA00004651"/>
    </source>
</evidence>
<dbReference type="SUPFAM" id="SSF81345">
    <property type="entry name" value="ABC transporter involved in vitamin B12 uptake, BtuC"/>
    <property type="match status" value="2"/>
</dbReference>
<comment type="subcellular location">
    <subcellularLocation>
        <location evidence="1">Cell membrane</location>
        <topology evidence="1">Multi-pass membrane protein</topology>
    </subcellularLocation>
</comment>
<feature type="transmembrane region" description="Helical" evidence="8">
    <location>
        <begin position="95"/>
        <end position="118"/>
    </location>
</feature>
<dbReference type="NCBIfam" id="NF007866">
    <property type="entry name" value="PRK10577.1-2"/>
    <property type="match status" value="1"/>
</dbReference>
<keyword evidence="3" id="KW-0813">Transport</keyword>
<feature type="transmembrane region" description="Helical" evidence="8">
    <location>
        <begin position="314"/>
        <end position="333"/>
    </location>
</feature>
<dbReference type="STRING" id="1123029.SAMN02745172_03859"/>
<feature type="transmembrane region" description="Helical" evidence="8">
    <location>
        <begin position="453"/>
        <end position="472"/>
    </location>
</feature>
<dbReference type="GO" id="GO:0005886">
    <property type="term" value="C:plasma membrane"/>
    <property type="evidence" value="ECO:0007669"/>
    <property type="project" value="UniProtKB-SubCell"/>
</dbReference>
<evidence type="ECO:0000256" key="2">
    <source>
        <dbReference type="ARBA" id="ARBA00007935"/>
    </source>
</evidence>
<evidence type="ECO:0000256" key="5">
    <source>
        <dbReference type="ARBA" id="ARBA00022692"/>
    </source>
</evidence>
<dbReference type="PANTHER" id="PTHR30472:SF37">
    <property type="entry name" value="FE(3+) DICITRATE TRANSPORT SYSTEM PERMEASE PROTEIN FECD-RELATED"/>
    <property type="match status" value="1"/>
</dbReference>
<evidence type="ECO:0000256" key="8">
    <source>
        <dbReference type="SAM" id="Phobius"/>
    </source>
</evidence>
<gene>
    <name evidence="9" type="ORF">SAMN02745172_03859</name>
</gene>
<accession>A0A1M7ZRA5</accession>
<feature type="transmembrane region" description="Helical" evidence="8">
    <location>
        <begin position="643"/>
        <end position="660"/>
    </location>
</feature>
<keyword evidence="6 8" id="KW-1133">Transmembrane helix</keyword>
<dbReference type="RefSeq" id="WP_073631760.1">
    <property type="nucleotide sequence ID" value="NZ_FRXO01000011.1"/>
</dbReference>
<evidence type="ECO:0000256" key="4">
    <source>
        <dbReference type="ARBA" id="ARBA00022475"/>
    </source>
</evidence>
<dbReference type="InterPro" id="IPR037294">
    <property type="entry name" value="ABC_BtuC-like"/>
</dbReference>
<evidence type="ECO:0000313" key="9">
    <source>
        <dbReference type="EMBL" id="SHO67186.1"/>
    </source>
</evidence>
<comment type="similarity">
    <text evidence="2">Belongs to the binding-protein-dependent transport system permease family. FecCD subfamily.</text>
</comment>
<feature type="transmembrane region" description="Helical" evidence="8">
    <location>
        <begin position="226"/>
        <end position="250"/>
    </location>
</feature>
<feature type="transmembrane region" description="Helical" evidence="8">
    <location>
        <begin position="124"/>
        <end position="142"/>
    </location>
</feature>
<evidence type="ECO:0000313" key="10">
    <source>
        <dbReference type="Proteomes" id="UP000186406"/>
    </source>
</evidence>